<feature type="transmembrane region" description="Helical" evidence="1">
    <location>
        <begin position="49"/>
        <end position="68"/>
    </location>
</feature>
<accession>A0A395WBN1</accession>
<dbReference type="Proteomes" id="UP000265489">
    <property type="component" value="Unassembled WGS sequence"/>
</dbReference>
<organism evidence="2 4">
    <name type="scientific">Holdemanella biformis</name>
    <dbReference type="NCBI Taxonomy" id="1735"/>
    <lineage>
        <taxon>Bacteria</taxon>
        <taxon>Bacillati</taxon>
        <taxon>Bacillota</taxon>
        <taxon>Erysipelotrichia</taxon>
        <taxon>Erysipelotrichales</taxon>
        <taxon>Erysipelotrichaceae</taxon>
        <taxon>Holdemanella</taxon>
    </lineage>
</organism>
<comment type="caution">
    <text evidence="2">The sequence shown here is derived from an EMBL/GenBank/DDBJ whole genome shotgun (WGS) entry which is preliminary data.</text>
</comment>
<dbReference type="EMBL" id="QSGD01000106">
    <property type="protein sequence ID" value="RHA98861.1"/>
    <property type="molecule type" value="Genomic_DNA"/>
</dbReference>
<evidence type="ECO:0000313" key="2">
    <source>
        <dbReference type="EMBL" id="RGU91032.1"/>
    </source>
</evidence>
<feature type="transmembrane region" description="Helical" evidence="1">
    <location>
        <begin position="74"/>
        <end position="95"/>
    </location>
</feature>
<dbReference type="RefSeq" id="WP_118012672.1">
    <property type="nucleotide sequence ID" value="NZ_CATXSW010000054.1"/>
</dbReference>
<evidence type="ECO:0000313" key="3">
    <source>
        <dbReference type="EMBL" id="RHA98861.1"/>
    </source>
</evidence>
<keyword evidence="1" id="KW-0472">Membrane</keyword>
<evidence type="ECO:0000256" key="1">
    <source>
        <dbReference type="SAM" id="Phobius"/>
    </source>
</evidence>
<sequence>MIKYFMISLIGIIVFMNGYCIKKGNIGLLHLHNRIMILNEDKDSYCRMIGRGLMIMGLGALISSLLSACLNNENYLFILLASSAIGVTMCYYAVFKYNMYRKIQS</sequence>
<reference evidence="4 5" key="1">
    <citation type="submission" date="2018-08" db="EMBL/GenBank/DDBJ databases">
        <title>A genome reference for cultivated species of the human gut microbiota.</title>
        <authorList>
            <person name="Zou Y."/>
            <person name="Xue W."/>
            <person name="Luo G."/>
        </authorList>
    </citation>
    <scope>NUCLEOTIDE SEQUENCE [LARGE SCALE GENOMIC DNA]</scope>
    <source>
        <strain evidence="2 4">AF15-20</strain>
        <strain evidence="3 5">AM42-13AC</strain>
    </source>
</reference>
<evidence type="ECO:0000313" key="4">
    <source>
        <dbReference type="Proteomes" id="UP000265489"/>
    </source>
</evidence>
<feature type="transmembrane region" description="Helical" evidence="1">
    <location>
        <begin position="6"/>
        <end position="28"/>
    </location>
</feature>
<name>A0A395WBN1_9FIRM</name>
<keyword evidence="1" id="KW-1133">Transmembrane helix</keyword>
<proteinExistence type="predicted"/>
<dbReference type="Proteomes" id="UP000285288">
    <property type="component" value="Unassembled WGS sequence"/>
</dbReference>
<gene>
    <name evidence="3" type="ORF">DW907_12700</name>
    <name evidence="2" type="ORF">DWW32_07555</name>
</gene>
<dbReference type="AlphaFoldDB" id="A0A395WBN1"/>
<evidence type="ECO:0008006" key="6">
    <source>
        <dbReference type="Google" id="ProtNLM"/>
    </source>
</evidence>
<dbReference type="GeneID" id="66579732"/>
<protein>
    <recommendedName>
        <fullName evidence="6">DUF3784 domain-containing protein</fullName>
    </recommendedName>
</protein>
<evidence type="ECO:0000313" key="5">
    <source>
        <dbReference type="Proteomes" id="UP000285288"/>
    </source>
</evidence>
<keyword evidence="1" id="KW-0812">Transmembrane</keyword>
<dbReference type="EMBL" id="QRYQ01000013">
    <property type="protein sequence ID" value="RGU91032.1"/>
    <property type="molecule type" value="Genomic_DNA"/>
</dbReference>